<evidence type="ECO:0000259" key="3">
    <source>
        <dbReference type="Pfam" id="PF04548"/>
    </source>
</evidence>
<keyword evidence="5" id="KW-1185">Reference proteome</keyword>
<dbReference type="EMBL" id="JAAAUY010000346">
    <property type="protein sequence ID" value="KAF9331131.1"/>
    <property type="molecule type" value="Genomic_DNA"/>
</dbReference>
<dbReference type="Gene3D" id="3.40.50.300">
    <property type="entry name" value="P-loop containing nucleotide triphosphate hydrolases"/>
    <property type="match status" value="1"/>
</dbReference>
<dbReference type="InterPro" id="IPR045058">
    <property type="entry name" value="GIMA/IAN/Toc"/>
</dbReference>
<dbReference type="InterPro" id="IPR027417">
    <property type="entry name" value="P-loop_NTPase"/>
</dbReference>
<dbReference type="PANTHER" id="PTHR10903">
    <property type="entry name" value="GTPASE, IMAP FAMILY MEMBER-RELATED"/>
    <property type="match status" value="1"/>
</dbReference>
<gene>
    <name evidence="4" type="ORF">BG006_005990</name>
</gene>
<dbReference type="Proteomes" id="UP000696485">
    <property type="component" value="Unassembled WGS sequence"/>
</dbReference>
<dbReference type="Pfam" id="PF04548">
    <property type="entry name" value="AIG1"/>
    <property type="match status" value="1"/>
</dbReference>
<dbReference type="GO" id="GO:0005525">
    <property type="term" value="F:GTP binding"/>
    <property type="evidence" value="ECO:0007669"/>
    <property type="project" value="UniProtKB-KW"/>
</dbReference>
<protein>
    <recommendedName>
        <fullName evidence="3">AIG1-type G domain-containing protein</fullName>
    </recommendedName>
</protein>
<proteinExistence type="predicted"/>
<evidence type="ECO:0000313" key="5">
    <source>
        <dbReference type="Proteomes" id="UP000696485"/>
    </source>
</evidence>
<evidence type="ECO:0000256" key="2">
    <source>
        <dbReference type="ARBA" id="ARBA00023134"/>
    </source>
</evidence>
<dbReference type="SUPFAM" id="SSF52540">
    <property type="entry name" value="P-loop containing nucleoside triphosphate hydrolases"/>
    <property type="match status" value="1"/>
</dbReference>
<keyword evidence="1" id="KW-0547">Nucleotide-binding</keyword>
<keyword evidence="2" id="KW-0342">GTP-binding</keyword>
<evidence type="ECO:0000256" key="1">
    <source>
        <dbReference type="ARBA" id="ARBA00022741"/>
    </source>
</evidence>
<dbReference type="AlphaFoldDB" id="A0A9P5VLN9"/>
<accession>A0A9P5VLN9</accession>
<dbReference type="PANTHER" id="PTHR10903:SF149">
    <property type="entry name" value="TRANSLOCASE OF CHLOROPLAST 33, CHLOROPLASTIC"/>
    <property type="match status" value="1"/>
</dbReference>
<comment type="caution">
    <text evidence="4">The sequence shown here is derived from an EMBL/GenBank/DDBJ whole genome shotgun (WGS) entry which is preliminary data.</text>
</comment>
<name>A0A9P5VLN9_9FUNG</name>
<organism evidence="4 5">
    <name type="scientific">Podila minutissima</name>
    <dbReference type="NCBI Taxonomy" id="64525"/>
    <lineage>
        <taxon>Eukaryota</taxon>
        <taxon>Fungi</taxon>
        <taxon>Fungi incertae sedis</taxon>
        <taxon>Mucoromycota</taxon>
        <taxon>Mortierellomycotina</taxon>
        <taxon>Mortierellomycetes</taxon>
        <taxon>Mortierellales</taxon>
        <taxon>Mortierellaceae</taxon>
        <taxon>Podila</taxon>
    </lineage>
</organism>
<sequence length="182" mass="19809">MAAHPPTFPISKKIIFAGKMGVGKSSLCNMLVQGDLYHSNICEVSDSAASVTPMNKVVDGRGWTAIDTPGLGDVHDSTPRTSAEIIANTKVLTRILNEGERGLHFIAYVVQRGRVQTEEQAQLFASFKTMFQGAEDNFVLIVTHCPSEKWAVTNRQVILDTFGTYPVVACNFPFDADDLTSG</sequence>
<dbReference type="InterPro" id="IPR006703">
    <property type="entry name" value="G_AIG1"/>
</dbReference>
<evidence type="ECO:0000313" key="4">
    <source>
        <dbReference type="EMBL" id="KAF9331131.1"/>
    </source>
</evidence>
<reference evidence="4" key="1">
    <citation type="journal article" date="2020" name="Fungal Divers.">
        <title>Resolving the Mortierellaceae phylogeny through synthesis of multi-gene phylogenetics and phylogenomics.</title>
        <authorList>
            <person name="Vandepol N."/>
            <person name="Liber J."/>
            <person name="Desiro A."/>
            <person name="Na H."/>
            <person name="Kennedy M."/>
            <person name="Barry K."/>
            <person name="Grigoriev I.V."/>
            <person name="Miller A.N."/>
            <person name="O'Donnell K."/>
            <person name="Stajich J.E."/>
            <person name="Bonito G."/>
        </authorList>
    </citation>
    <scope>NUCLEOTIDE SEQUENCE</scope>
    <source>
        <strain evidence="4">NVP1</strain>
    </source>
</reference>
<feature type="domain" description="AIG1-type G" evidence="3">
    <location>
        <begin position="13"/>
        <end position="144"/>
    </location>
</feature>